<dbReference type="EMBL" id="HBHI01011706">
    <property type="protein sequence ID" value="CAD9667599.1"/>
    <property type="molecule type" value="Transcribed_RNA"/>
</dbReference>
<name>A0A7S2W5C1_9STRA</name>
<organism evidence="1">
    <name type="scientific">Eucampia antarctica</name>
    <dbReference type="NCBI Taxonomy" id="49252"/>
    <lineage>
        <taxon>Eukaryota</taxon>
        <taxon>Sar</taxon>
        <taxon>Stramenopiles</taxon>
        <taxon>Ochrophyta</taxon>
        <taxon>Bacillariophyta</taxon>
        <taxon>Mediophyceae</taxon>
        <taxon>Biddulphiophycidae</taxon>
        <taxon>Hemiaulales</taxon>
        <taxon>Hemiaulaceae</taxon>
        <taxon>Eucampia</taxon>
    </lineage>
</organism>
<protein>
    <submittedName>
        <fullName evidence="1">Uncharacterized protein</fullName>
    </submittedName>
</protein>
<proteinExistence type="predicted"/>
<dbReference type="AlphaFoldDB" id="A0A7S2W5C1"/>
<evidence type="ECO:0000313" key="1">
    <source>
        <dbReference type="EMBL" id="CAD9667599.1"/>
    </source>
</evidence>
<gene>
    <name evidence="1" type="ORF">EANT1437_LOCUS6016</name>
</gene>
<dbReference type="PANTHER" id="PTHR47721">
    <property type="entry name" value="OS01G0235100 PROTEIN"/>
    <property type="match status" value="1"/>
</dbReference>
<reference evidence="1" key="1">
    <citation type="submission" date="2021-01" db="EMBL/GenBank/DDBJ databases">
        <authorList>
            <person name="Corre E."/>
            <person name="Pelletier E."/>
            <person name="Niang G."/>
            <person name="Scheremetjew M."/>
            <person name="Finn R."/>
            <person name="Kale V."/>
            <person name="Holt S."/>
            <person name="Cochrane G."/>
            <person name="Meng A."/>
            <person name="Brown T."/>
            <person name="Cohen L."/>
        </authorList>
    </citation>
    <scope>NUCLEOTIDE SEQUENCE</scope>
    <source>
        <strain evidence="1">CCMP1452</strain>
    </source>
</reference>
<dbReference type="PANTHER" id="PTHR47721:SF2">
    <property type="entry name" value="OS01G0235100 PROTEIN"/>
    <property type="match status" value="1"/>
</dbReference>
<sequence>MTKIYASILPILYSMVLLSTMTYSFAFTVNPVVCRHSQVILKSSGSEEESMESQSVKCPKCDRCDGSGRIAGGIGAIFPWIPIKAFRPCPNFIEAGGRYTRTGQPLDEIAFGRGNLNRGPPADPEDDY</sequence>
<accession>A0A7S2W5C1</accession>